<reference evidence="1 2" key="1">
    <citation type="journal article" date="2016" name="Front. Microbiol.">
        <title>Single-Cell (Meta-)Genomics of a Dimorphic Candidatus Thiomargarita nelsonii Reveals Genomic Plasticity.</title>
        <authorList>
            <person name="Flood B.E."/>
            <person name="Fliss P."/>
            <person name="Jones D.S."/>
            <person name="Dick G.J."/>
            <person name="Jain S."/>
            <person name="Kaster A.K."/>
            <person name="Winkel M."/>
            <person name="Mussmann M."/>
            <person name="Bailey J."/>
        </authorList>
    </citation>
    <scope>NUCLEOTIDE SEQUENCE [LARGE SCALE GENOMIC DNA]</scope>
    <source>
        <strain evidence="1">Hydrate Ridge</strain>
    </source>
</reference>
<evidence type="ECO:0000313" key="2">
    <source>
        <dbReference type="Proteomes" id="UP000030428"/>
    </source>
</evidence>
<name>A0A4E0RMC0_9GAMM</name>
<organism evidence="1 2">
    <name type="scientific">Candidatus Thiomargarita nelsonii</name>
    <dbReference type="NCBI Taxonomy" id="1003181"/>
    <lineage>
        <taxon>Bacteria</taxon>
        <taxon>Pseudomonadati</taxon>
        <taxon>Pseudomonadota</taxon>
        <taxon>Gammaproteobacteria</taxon>
        <taxon>Thiotrichales</taxon>
        <taxon>Thiotrichaceae</taxon>
        <taxon>Thiomargarita</taxon>
    </lineage>
</organism>
<gene>
    <name evidence="1" type="ORF">PN36_34085</name>
</gene>
<keyword evidence="2" id="KW-1185">Reference proteome</keyword>
<proteinExistence type="predicted"/>
<dbReference type="Proteomes" id="UP000030428">
    <property type="component" value="Unassembled WGS sequence"/>
</dbReference>
<protein>
    <submittedName>
        <fullName evidence="1">Uncharacterized protein</fullName>
    </submittedName>
</protein>
<dbReference type="AlphaFoldDB" id="A0A4E0RMC0"/>
<sequence length="77" mass="8822">MVWFCLLVFFVGVFYVGCCGNATFKVREFYCLSVWFSAKKNIFLNVLKAVLKLCYAFNPSIVTFTIKGGEHGKTEYL</sequence>
<accession>A0A4E0RMC0</accession>
<dbReference type="EMBL" id="JSZA02000376">
    <property type="protein sequence ID" value="TGO01934.1"/>
    <property type="molecule type" value="Genomic_DNA"/>
</dbReference>
<evidence type="ECO:0000313" key="1">
    <source>
        <dbReference type="EMBL" id="TGO01934.1"/>
    </source>
</evidence>
<comment type="caution">
    <text evidence="1">The sequence shown here is derived from an EMBL/GenBank/DDBJ whole genome shotgun (WGS) entry which is preliminary data.</text>
</comment>